<keyword evidence="1" id="KW-0472">Membrane</keyword>
<keyword evidence="1" id="KW-1133">Transmembrane helix</keyword>
<reference evidence="2" key="1">
    <citation type="journal article" date="2020" name="Stud. Mycol.">
        <title>101 Dothideomycetes genomes: a test case for predicting lifestyles and emergence of pathogens.</title>
        <authorList>
            <person name="Haridas S."/>
            <person name="Albert R."/>
            <person name="Binder M."/>
            <person name="Bloem J."/>
            <person name="Labutti K."/>
            <person name="Salamov A."/>
            <person name="Andreopoulos B."/>
            <person name="Baker S."/>
            <person name="Barry K."/>
            <person name="Bills G."/>
            <person name="Bluhm B."/>
            <person name="Cannon C."/>
            <person name="Castanera R."/>
            <person name="Culley D."/>
            <person name="Daum C."/>
            <person name="Ezra D."/>
            <person name="Gonzalez J."/>
            <person name="Henrissat B."/>
            <person name="Kuo A."/>
            <person name="Liang C."/>
            <person name="Lipzen A."/>
            <person name="Lutzoni F."/>
            <person name="Magnuson J."/>
            <person name="Mondo S."/>
            <person name="Nolan M."/>
            <person name="Ohm R."/>
            <person name="Pangilinan J."/>
            <person name="Park H.-J."/>
            <person name="Ramirez L."/>
            <person name="Alfaro M."/>
            <person name="Sun H."/>
            <person name="Tritt A."/>
            <person name="Yoshinaga Y."/>
            <person name="Zwiers L.-H."/>
            <person name="Turgeon B."/>
            <person name="Goodwin S."/>
            <person name="Spatafora J."/>
            <person name="Crous P."/>
            <person name="Grigoriev I."/>
        </authorList>
    </citation>
    <scope>NUCLEOTIDE SEQUENCE</scope>
    <source>
        <strain evidence="2">SCOH1-5</strain>
    </source>
</reference>
<keyword evidence="1" id="KW-0812">Transmembrane</keyword>
<evidence type="ECO:0000313" key="3">
    <source>
        <dbReference type="Proteomes" id="UP000799539"/>
    </source>
</evidence>
<proteinExistence type="predicted"/>
<evidence type="ECO:0000313" key="2">
    <source>
        <dbReference type="EMBL" id="KAF2208308.1"/>
    </source>
</evidence>
<name>A0A6A6F1F8_9PEZI</name>
<protein>
    <submittedName>
        <fullName evidence="2">Uncharacterized protein</fullName>
    </submittedName>
</protein>
<keyword evidence="3" id="KW-1185">Reference proteome</keyword>
<dbReference type="AlphaFoldDB" id="A0A6A6F1F8"/>
<sequence length="125" mass="13808">MLIQPCLSYKLSTIVSALFIYAAGATLCACCFKLFELTPKAQVDTETFTLYLFNGATYGERQIRGLLSELCKRAVCLMCSGDAGLMSMLQQLLLARVPAHFDRVPQTTTGEHNCTICQQVISYHS</sequence>
<evidence type="ECO:0000256" key="1">
    <source>
        <dbReference type="SAM" id="Phobius"/>
    </source>
</evidence>
<dbReference type="EMBL" id="ML992695">
    <property type="protein sequence ID" value="KAF2208308.1"/>
    <property type="molecule type" value="Genomic_DNA"/>
</dbReference>
<feature type="transmembrane region" description="Helical" evidence="1">
    <location>
        <begin position="12"/>
        <end position="35"/>
    </location>
</feature>
<dbReference type="Proteomes" id="UP000799539">
    <property type="component" value="Unassembled WGS sequence"/>
</dbReference>
<accession>A0A6A6F1F8</accession>
<organism evidence="2 3">
    <name type="scientific">Cercospora zeae-maydis SCOH1-5</name>
    <dbReference type="NCBI Taxonomy" id="717836"/>
    <lineage>
        <taxon>Eukaryota</taxon>
        <taxon>Fungi</taxon>
        <taxon>Dikarya</taxon>
        <taxon>Ascomycota</taxon>
        <taxon>Pezizomycotina</taxon>
        <taxon>Dothideomycetes</taxon>
        <taxon>Dothideomycetidae</taxon>
        <taxon>Mycosphaerellales</taxon>
        <taxon>Mycosphaerellaceae</taxon>
        <taxon>Cercospora</taxon>
    </lineage>
</organism>
<gene>
    <name evidence="2" type="ORF">CERZMDRAFT_101573</name>
</gene>